<protein>
    <submittedName>
        <fullName evidence="1">Uncharacterized protein</fullName>
    </submittedName>
</protein>
<dbReference type="AlphaFoldDB" id="A0AAW2FGM3"/>
<comment type="caution">
    <text evidence="1">The sequence shown here is derived from an EMBL/GenBank/DDBJ whole genome shotgun (WGS) entry which is preliminary data.</text>
</comment>
<reference evidence="1 2" key="1">
    <citation type="submission" date="2023-03" db="EMBL/GenBank/DDBJ databases">
        <title>High recombination rates correlate with genetic variation in Cardiocondyla obscurior ants.</title>
        <authorList>
            <person name="Errbii M."/>
        </authorList>
    </citation>
    <scope>NUCLEOTIDE SEQUENCE [LARGE SCALE GENOMIC DNA]</scope>
    <source>
        <strain evidence="1">Alpha-2009</strain>
        <tissue evidence="1">Whole body</tissue>
    </source>
</reference>
<proteinExistence type="predicted"/>
<name>A0AAW2FGM3_9HYME</name>
<evidence type="ECO:0000313" key="1">
    <source>
        <dbReference type="EMBL" id="KAL0114233.1"/>
    </source>
</evidence>
<gene>
    <name evidence="1" type="ORF">PUN28_011499</name>
</gene>
<sequence length="179" mass="20773">MSTLNLHSSPTKFVMSSSNGANNALLATINSFSFALSASFNSLLLWLPPKLENAEYSNLMASHKIDSIELAAIGILKQILNFSNEFYGSCYYFPESLLLELFWCHGHVQRSLYRSSWVGLIRLVKRRLIHIDGRILFRTLFKFRIIRCILFERRIITRRFAVDIYKLRIELQRVLLVSP</sequence>
<dbReference type="EMBL" id="JADYXP020000011">
    <property type="protein sequence ID" value="KAL0114233.1"/>
    <property type="molecule type" value="Genomic_DNA"/>
</dbReference>
<keyword evidence="2" id="KW-1185">Reference proteome</keyword>
<dbReference type="Proteomes" id="UP001430953">
    <property type="component" value="Unassembled WGS sequence"/>
</dbReference>
<organism evidence="1 2">
    <name type="scientific">Cardiocondyla obscurior</name>
    <dbReference type="NCBI Taxonomy" id="286306"/>
    <lineage>
        <taxon>Eukaryota</taxon>
        <taxon>Metazoa</taxon>
        <taxon>Ecdysozoa</taxon>
        <taxon>Arthropoda</taxon>
        <taxon>Hexapoda</taxon>
        <taxon>Insecta</taxon>
        <taxon>Pterygota</taxon>
        <taxon>Neoptera</taxon>
        <taxon>Endopterygota</taxon>
        <taxon>Hymenoptera</taxon>
        <taxon>Apocrita</taxon>
        <taxon>Aculeata</taxon>
        <taxon>Formicoidea</taxon>
        <taxon>Formicidae</taxon>
        <taxon>Myrmicinae</taxon>
        <taxon>Cardiocondyla</taxon>
    </lineage>
</organism>
<accession>A0AAW2FGM3</accession>
<evidence type="ECO:0000313" key="2">
    <source>
        <dbReference type="Proteomes" id="UP001430953"/>
    </source>
</evidence>